<organism evidence="1 2">
    <name type="scientific">Candidatus Phocaeicola excrementipullorum</name>
    <dbReference type="NCBI Taxonomy" id="2838731"/>
    <lineage>
        <taxon>Bacteria</taxon>
        <taxon>Pseudomonadati</taxon>
        <taxon>Bacteroidota</taxon>
        <taxon>Bacteroidia</taxon>
        <taxon>Bacteroidales</taxon>
        <taxon>Bacteroidaceae</taxon>
        <taxon>Phocaeicola</taxon>
    </lineage>
</organism>
<dbReference type="Pfam" id="PF16271">
    <property type="entry name" value="DUF4924"/>
    <property type="match status" value="1"/>
</dbReference>
<evidence type="ECO:0000313" key="2">
    <source>
        <dbReference type="Proteomes" id="UP000784286"/>
    </source>
</evidence>
<accession>A0A948TN15</accession>
<dbReference type="AlphaFoldDB" id="A0A948TN15"/>
<gene>
    <name evidence="1" type="ORF">H9928_05975</name>
</gene>
<evidence type="ECO:0000313" key="1">
    <source>
        <dbReference type="EMBL" id="MBU3856090.1"/>
    </source>
</evidence>
<dbReference type="InterPro" id="IPR032574">
    <property type="entry name" value="DUF4924"/>
</dbReference>
<reference evidence="1" key="2">
    <citation type="submission" date="2021-04" db="EMBL/GenBank/DDBJ databases">
        <authorList>
            <person name="Gilroy R."/>
        </authorList>
    </citation>
    <scope>NUCLEOTIDE SEQUENCE</scope>
    <source>
        <strain evidence="1">8470</strain>
    </source>
</reference>
<protein>
    <submittedName>
        <fullName evidence="1">DUF4924 family protein</fullName>
    </submittedName>
</protein>
<dbReference type="EMBL" id="JAHLFJ010000056">
    <property type="protein sequence ID" value="MBU3856090.1"/>
    <property type="molecule type" value="Genomic_DNA"/>
</dbReference>
<dbReference type="Proteomes" id="UP000784286">
    <property type="component" value="Unassembled WGS sequence"/>
</dbReference>
<proteinExistence type="predicted"/>
<sequence length="181" mass="21013">MYISQELKQKNIAEYLLYMWQVEDLIRANGGDIDGIRKTVIDPYPVSDEQKCALEQWYRDLIQMMRDEGVMEKGHLQINKNIIIWLTDLHLRLLRSPKFPYYSAAYYKALPFIVELRAKGADKGEPELETCFEAMYGVLLLRLQKKEVSEATQGAIKVISDLLAMLAGYYIKDKKGELELE</sequence>
<reference evidence="1" key="1">
    <citation type="journal article" date="2021" name="PeerJ">
        <title>Extensive microbial diversity within the chicken gut microbiome revealed by metagenomics and culture.</title>
        <authorList>
            <person name="Gilroy R."/>
            <person name="Ravi A."/>
            <person name="Getino M."/>
            <person name="Pursley I."/>
            <person name="Horton D.L."/>
            <person name="Alikhan N.F."/>
            <person name="Baker D."/>
            <person name="Gharbi K."/>
            <person name="Hall N."/>
            <person name="Watson M."/>
            <person name="Adriaenssens E.M."/>
            <person name="Foster-Nyarko E."/>
            <person name="Jarju S."/>
            <person name="Secka A."/>
            <person name="Antonio M."/>
            <person name="Oren A."/>
            <person name="Chaudhuri R.R."/>
            <person name="La Ragione R."/>
            <person name="Hildebrand F."/>
            <person name="Pallen M.J."/>
        </authorList>
    </citation>
    <scope>NUCLEOTIDE SEQUENCE</scope>
    <source>
        <strain evidence="1">8470</strain>
    </source>
</reference>
<name>A0A948TN15_9BACT</name>
<comment type="caution">
    <text evidence="1">The sequence shown here is derived from an EMBL/GenBank/DDBJ whole genome shotgun (WGS) entry which is preliminary data.</text>
</comment>